<dbReference type="InterPro" id="IPR011057">
    <property type="entry name" value="Mss4-like_sf"/>
</dbReference>
<dbReference type="EMBL" id="SNYR01000002">
    <property type="protein sequence ID" value="TDQ63715.1"/>
    <property type="molecule type" value="Genomic_DNA"/>
</dbReference>
<evidence type="ECO:0000313" key="7">
    <source>
        <dbReference type="EMBL" id="TDQ63715.1"/>
    </source>
</evidence>
<evidence type="ECO:0000259" key="6">
    <source>
        <dbReference type="PROSITE" id="PS51891"/>
    </source>
</evidence>
<organism evidence="7 8">
    <name type="scientific">Maritalea mobilis</name>
    <dbReference type="NCBI Taxonomy" id="483324"/>
    <lineage>
        <taxon>Bacteria</taxon>
        <taxon>Pseudomonadati</taxon>
        <taxon>Pseudomonadota</taxon>
        <taxon>Alphaproteobacteria</taxon>
        <taxon>Hyphomicrobiales</taxon>
        <taxon>Devosiaceae</taxon>
        <taxon>Maritalea</taxon>
    </lineage>
</organism>
<dbReference type="PROSITE" id="PS51891">
    <property type="entry name" value="CENP_V_GFA"/>
    <property type="match status" value="1"/>
</dbReference>
<dbReference type="GO" id="GO:0046872">
    <property type="term" value="F:metal ion binding"/>
    <property type="evidence" value="ECO:0007669"/>
    <property type="project" value="UniProtKB-KW"/>
</dbReference>
<comment type="caution">
    <text evidence="7">The sequence shown here is derived from an EMBL/GenBank/DDBJ whole genome shotgun (WGS) entry which is preliminary data.</text>
</comment>
<dbReference type="PANTHER" id="PTHR33337">
    <property type="entry name" value="GFA DOMAIN-CONTAINING PROTEIN"/>
    <property type="match status" value="1"/>
</dbReference>
<dbReference type="Proteomes" id="UP000295391">
    <property type="component" value="Unassembled WGS sequence"/>
</dbReference>
<dbReference type="GO" id="GO:0016846">
    <property type="term" value="F:carbon-sulfur lyase activity"/>
    <property type="evidence" value="ECO:0007669"/>
    <property type="project" value="InterPro"/>
</dbReference>
<evidence type="ECO:0000313" key="8">
    <source>
        <dbReference type="Proteomes" id="UP000295391"/>
    </source>
</evidence>
<feature type="region of interest" description="Disordered" evidence="5">
    <location>
        <begin position="137"/>
        <end position="158"/>
    </location>
</feature>
<dbReference type="Gene3D" id="3.90.1590.10">
    <property type="entry name" value="glutathione-dependent formaldehyde- activating enzyme (gfa)"/>
    <property type="match status" value="1"/>
</dbReference>
<dbReference type="AlphaFoldDB" id="A0A4R6VJY1"/>
<evidence type="ECO:0000256" key="2">
    <source>
        <dbReference type="ARBA" id="ARBA00022723"/>
    </source>
</evidence>
<protein>
    <recommendedName>
        <fullName evidence="6">CENP-V/GFA domain-containing protein</fullName>
    </recommendedName>
</protein>
<name>A0A4R6VJY1_9HYPH</name>
<accession>A0A4R6VJY1</accession>
<evidence type="ECO:0000256" key="1">
    <source>
        <dbReference type="ARBA" id="ARBA00005495"/>
    </source>
</evidence>
<sequence length="158" mass="17718">MSETIHTGGCQCGAVRYKALGDEYGGSICHCRMCQKQSGSYFGAFATFSNDKVSWTRGQPSYFQSSTVAKRGFCKDCGTPLTYEWDRDGISLSIGSFDDPNKVSPTKQLDYAARIKSFDHLHELPIRPEDPEFQAQLSSMKNFQHPDHDTAEWPDSQD</sequence>
<keyword evidence="4" id="KW-0456">Lyase</keyword>
<dbReference type="Pfam" id="PF04828">
    <property type="entry name" value="GFA"/>
    <property type="match status" value="1"/>
</dbReference>
<reference evidence="7 8" key="1">
    <citation type="submission" date="2019-03" db="EMBL/GenBank/DDBJ databases">
        <title>Genomic Encyclopedia of Type Strains, Phase III (KMG-III): the genomes of soil and plant-associated and newly described type strains.</title>
        <authorList>
            <person name="Whitman W."/>
        </authorList>
    </citation>
    <scope>NUCLEOTIDE SEQUENCE [LARGE SCALE GENOMIC DNA]</scope>
    <source>
        <strain evidence="7 8">CGMCC 1.7002</strain>
    </source>
</reference>
<feature type="domain" description="CENP-V/GFA" evidence="6">
    <location>
        <begin position="6"/>
        <end position="112"/>
    </location>
</feature>
<keyword evidence="8" id="KW-1185">Reference proteome</keyword>
<keyword evidence="3" id="KW-0862">Zinc</keyword>
<dbReference type="SUPFAM" id="SSF51316">
    <property type="entry name" value="Mss4-like"/>
    <property type="match status" value="1"/>
</dbReference>
<evidence type="ECO:0000256" key="5">
    <source>
        <dbReference type="SAM" id="MobiDB-lite"/>
    </source>
</evidence>
<proteinExistence type="inferred from homology"/>
<evidence type="ECO:0000256" key="4">
    <source>
        <dbReference type="ARBA" id="ARBA00023239"/>
    </source>
</evidence>
<dbReference type="InterPro" id="IPR006913">
    <property type="entry name" value="CENP-V/GFA"/>
</dbReference>
<dbReference type="RefSeq" id="WP_166638960.1">
    <property type="nucleotide sequence ID" value="NZ_SNYR01000002.1"/>
</dbReference>
<evidence type="ECO:0000256" key="3">
    <source>
        <dbReference type="ARBA" id="ARBA00022833"/>
    </source>
</evidence>
<keyword evidence="2" id="KW-0479">Metal-binding</keyword>
<comment type="similarity">
    <text evidence="1">Belongs to the Gfa family.</text>
</comment>
<gene>
    <name evidence="7" type="ORF">ATL17_1723</name>
</gene>
<dbReference type="PANTHER" id="PTHR33337:SF40">
    <property type="entry name" value="CENP-V_GFA DOMAIN-CONTAINING PROTEIN-RELATED"/>
    <property type="match status" value="1"/>
</dbReference>